<dbReference type="NCBIfam" id="TIGR00260">
    <property type="entry name" value="thrC"/>
    <property type="match status" value="1"/>
</dbReference>
<dbReference type="Pfam" id="PF00291">
    <property type="entry name" value="PALP"/>
    <property type="match status" value="1"/>
</dbReference>
<organism evidence="15 16">
    <name type="scientific">Dyadobacter soli</name>
    <dbReference type="NCBI Taxonomy" id="659014"/>
    <lineage>
        <taxon>Bacteria</taxon>
        <taxon>Pseudomonadati</taxon>
        <taxon>Bacteroidota</taxon>
        <taxon>Cytophagia</taxon>
        <taxon>Cytophagales</taxon>
        <taxon>Spirosomataceae</taxon>
        <taxon>Dyadobacter</taxon>
    </lineage>
</organism>
<evidence type="ECO:0000256" key="8">
    <source>
        <dbReference type="ARBA" id="ARBA00022898"/>
    </source>
</evidence>
<keyword evidence="16" id="KW-1185">Reference proteome</keyword>
<dbReference type="InterPro" id="IPR029144">
    <property type="entry name" value="Thr_synth_N"/>
</dbReference>
<evidence type="ECO:0000256" key="11">
    <source>
        <dbReference type="NCBIfam" id="TIGR00260"/>
    </source>
</evidence>
<dbReference type="InterPro" id="IPR004450">
    <property type="entry name" value="Thr_synthase-like"/>
</dbReference>
<dbReference type="RefSeq" id="WP_090157905.1">
    <property type="nucleotide sequence ID" value="NZ_FNAN01000042.1"/>
</dbReference>
<dbReference type="Pfam" id="PF14821">
    <property type="entry name" value="Thr_synth_N"/>
    <property type="match status" value="1"/>
</dbReference>
<keyword evidence="8 12" id="KW-0663">Pyridoxal phosphate</keyword>
<dbReference type="InterPro" id="IPR001926">
    <property type="entry name" value="TrpB-like_PALP"/>
</dbReference>
<evidence type="ECO:0000256" key="1">
    <source>
        <dbReference type="ARBA" id="ARBA00001933"/>
    </source>
</evidence>
<dbReference type="PANTHER" id="PTHR42690:SF1">
    <property type="entry name" value="THREONINE SYNTHASE-LIKE 2"/>
    <property type="match status" value="1"/>
</dbReference>
<dbReference type="Proteomes" id="UP000198748">
    <property type="component" value="Unassembled WGS sequence"/>
</dbReference>
<dbReference type="GO" id="GO:0030170">
    <property type="term" value="F:pyridoxal phosphate binding"/>
    <property type="evidence" value="ECO:0007669"/>
    <property type="project" value="InterPro"/>
</dbReference>
<evidence type="ECO:0000256" key="5">
    <source>
        <dbReference type="ARBA" id="ARBA00018679"/>
    </source>
</evidence>
<comment type="catalytic activity">
    <reaction evidence="10">
        <text>O-phospho-L-homoserine + H2O = L-threonine + phosphate</text>
        <dbReference type="Rhea" id="RHEA:10840"/>
        <dbReference type="ChEBI" id="CHEBI:15377"/>
        <dbReference type="ChEBI" id="CHEBI:43474"/>
        <dbReference type="ChEBI" id="CHEBI:57590"/>
        <dbReference type="ChEBI" id="CHEBI:57926"/>
        <dbReference type="EC" id="4.2.3.1"/>
    </reaction>
</comment>
<evidence type="ECO:0000313" key="15">
    <source>
        <dbReference type="EMBL" id="SDH51977.1"/>
    </source>
</evidence>
<dbReference type="EMBL" id="FNAN01000042">
    <property type="protein sequence ID" value="SDH51977.1"/>
    <property type="molecule type" value="Genomic_DNA"/>
</dbReference>
<evidence type="ECO:0000256" key="2">
    <source>
        <dbReference type="ARBA" id="ARBA00004979"/>
    </source>
</evidence>
<evidence type="ECO:0000256" key="3">
    <source>
        <dbReference type="ARBA" id="ARBA00005517"/>
    </source>
</evidence>
<keyword evidence="6" id="KW-0028">Amino-acid biosynthesis</keyword>
<comment type="cofactor">
    <cofactor evidence="1 12">
        <name>pyridoxal 5'-phosphate</name>
        <dbReference type="ChEBI" id="CHEBI:597326"/>
    </cofactor>
</comment>
<dbReference type="STRING" id="659014.SAMN04487996_14218"/>
<feature type="domain" description="Tryptophan synthase beta chain-like PALP" evidence="13">
    <location>
        <begin position="96"/>
        <end position="374"/>
    </location>
</feature>
<dbReference type="GO" id="GO:0004795">
    <property type="term" value="F:threonine synthase activity"/>
    <property type="evidence" value="ECO:0007669"/>
    <property type="project" value="UniProtKB-UniRule"/>
</dbReference>
<feature type="modified residue" description="N6-(pyridoxal phosphate)lysine" evidence="12">
    <location>
        <position position="107"/>
    </location>
</feature>
<gene>
    <name evidence="15" type="ORF">SAMN04487996_14218</name>
</gene>
<reference evidence="16" key="1">
    <citation type="submission" date="2016-10" db="EMBL/GenBank/DDBJ databases">
        <authorList>
            <person name="Varghese N."/>
            <person name="Submissions S."/>
        </authorList>
    </citation>
    <scope>NUCLEOTIDE SEQUENCE [LARGE SCALE GENOMIC DNA]</scope>
    <source>
        <strain evidence="16">DSM 25329</strain>
    </source>
</reference>
<evidence type="ECO:0000313" key="16">
    <source>
        <dbReference type="Proteomes" id="UP000198748"/>
    </source>
</evidence>
<dbReference type="GO" id="GO:0009088">
    <property type="term" value="P:threonine biosynthetic process"/>
    <property type="evidence" value="ECO:0007669"/>
    <property type="project" value="UniProtKB-UniRule"/>
</dbReference>
<comment type="similarity">
    <text evidence="3">Belongs to the threonine synthase family.</text>
</comment>
<keyword evidence="7" id="KW-0791">Threonine biosynthesis</keyword>
<evidence type="ECO:0000256" key="12">
    <source>
        <dbReference type="PIRSR" id="PIRSR604450-51"/>
    </source>
</evidence>
<feature type="domain" description="Threonine synthase N-terminal" evidence="14">
    <location>
        <begin position="3"/>
        <end position="80"/>
    </location>
</feature>
<name>A0A1G8D2C2_9BACT</name>
<dbReference type="Gene3D" id="3.40.50.1100">
    <property type="match status" value="2"/>
</dbReference>
<dbReference type="InterPro" id="IPR036052">
    <property type="entry name" value="TrpB-like_PALP_sf"/>
</dbReference>
<dbReference type="AlphaFoldDB" id="A0A1G8D2C2"/>
<dbReference type="InterPro" id="IPR037158">
    <property type="entry name" value="Thr_synth_N_sf"/>
</dbReference>
<evidence type="ECO:0000256" key="7">
    <source>
        <dbReference type="ARBA" id="ARBA00022697"/>
    </source>
</evidence>
<dbReference type="Gene3D" id="3.90.1380.10">
    <property type="entry name" value="Threonine synthase, N-terminal domain"/>
    <property type="match status" value="1"/>
</dbReference>
<proteinExistence type="inferred from homology"/>
<evidence type="ECO:0000256" key="10">
    <source>
        <dbReference type="ARBA" id="ARBA00049144"/>
    </source>
</evidence>
<dbReference type="InterPro" id="IPR051166">
    <property type="entry name" value="Threonine_Synthase"/>
</dbReference>
<dbReference type="PROSITE" id="PS00165">
    <property type="entry name" value="DEHYDRATASE_SER_THR"/>
    <property type="match status" value="1"/>
</dbReference>
<evidence type="ECO:0000256" key="6">
    <source>
        <dbReference type="ARBA" id="ARBA00022605"/>
    </source>
</evidence>
<evidence type="ECO:0000256" key="4">
    <source>
        <dbReference type="ARBA" id="ARBA00013028"/>
    </source>
</evidence>
<evidence type="ECO:0000256" key="9">
    <source>
        <dbReference type="ARBA" id="ARBA00023239"/>
    </source>
</evidence>
<evidence type="ECO:0000259" key="13">
    <source>
        <dbReference type="Pfam" id="PF00291"/>
    </source>
</evidence>
<dbReference type="UniPathway" id="UPA00050">
    <property type="reaction ID" value="UER00065"/>
</dbReference>
<accession>A0A1G8D2C2</accession>
<dbReference type="SUPFAM" id="SSF53686">
    <property type="entry name" value="Tryptophan synthase beta subunit-like PLP-dependent enzymes"/>
    <property type="match status" value="1"/>
</dbReference>
<dbReference type="PANTHER" id="PTHR42690">
    <property type="entry name" value="THREONINE SYNTHASE FAMILY MEMBER"/>
    <property type="match status" value="1"/>
</dbReference>
<dbReference type="InterPro" id="IPR000634">
    <property type="entry name" value="Ser/Thr_deHydtase_PyrdxlP-BS"/>
</dbReference>
<dbReference type="OrthoDB" id="9763107at2"/>
<keyword evidence="9" id="KW-0456">Lyase</keyword>
<protein>
    <recommendedName>
        <fullName evidence="5 11">Threonine synthase</fullName>
        <ecNumber evidence="4 11">4.2.3.1</ecNumber>
    </recommendedName>
</protein>
<dbReference type="EC" id="4.2.3.1" evidence="4 11"/>
<comment type="pathway">
    <text evidence="2">Amino-acid biosynthesis; L-threonine biosynthesis; L-threonine from L-aspartate: step 5/5.</text>
</comment>
<evidence type="ECO:0000259" key="14">
    <source>
        <dbReference type="Pfam" id="PF14821"/>
    </source>
</evidence>
<sequence length="435" mass="48359">MIFYSTKTADLKASLEEAVFNSLPPDNGLYMPETIPAISKEFLDDIENKSFKEIAIEVTATLLGSEITRSEIESIIDRAYDFEAPVVKITPNDYVLELFHGPSMAFKDFGARFMAAIMSYFLQRSNKEIRILVATSGDTGGAVAQGFHKVPGISVTILYPSGKVSDIQEKQLTTLGYNVTALEVDGTFDDCQRLVKEAFLDPELSEKYNLASANSINIARLIPQSFYYFAAYAQLKKLGKPLVIAVPSGNFGNLSAGVLAYRMGLPVEHFIAATNVNNAVPRYLESGTYEPLPSIETISNAMDVGSPSNFVRLTRFFNDDWNAINEKVSGAFFTDEQTQKAMREVFGNANYVMCPHTAVAYRGLQEYRKKTNGDFIGVFLSTAHPAKFIDLVEETLGKSIEVPERLKSLLDFEKVSIKMKPEFSEFKSLLMNELK</sequence>